<accession>A0AAD9KHY8</accession>
<evidence type="ECO:0000313" key="2">
    <source>
        <dbReference type="Proteomes" id="UP001209878"/>
    </source>
</evidence>
<dbReference type="GO" id="GO:0009263">
    <property type="term" value="P:deoxyribonucleotide biosynthetic process"/>
    <property type="evidence" value="ECO:0007669"/>
    <property type="project" value="InterPro"/>
</dbReference>
<comment type="caution">
    <text evidence="1">The sequence shown here is derived from an EMBL/GenBank/DDBJ whole genome shotgun (WGS) entry which is preliminary data.</text>
</comment>
<dbReference type="EMBL" id="JAODUO010001057">
    <property type="protein sequence ID" value="KAK2171497.1"/>
    <property type="molecule type" value="Genomic_DNA"/>
</dbReference>
<evidence type="ECO:0000313" key="1">
    <source>
        <dbReference type="EMBL" id="KAK2171497.1"/>
    </source>
</evidence>
<name>A0AAD9KHY8_RIDPI</name>
<dbReference type="PANTHER" id="PTHR23409">
    <property type="entry name" value="RIBONUCLEOSIDE-DIPHOSPHATE REDUCTASE SMALL CHAIN"/>
    <property type="match status" value="1"/>
</dbReference>
<dbReference type="InterPro" id="IPR000358">
    <property type="entry name" value="RNR_small_fam"/>
</dbReference>
<dbReference type="PANTHER" id="PTHR23409:SF21">
    <property type="entry name" value="CAPSID PROTEIN"/>
    <property type="match status" value="1"/>
</dbReference>
<protein>
    <submittedName>
        <fullName evidence="1">Uncharacterized protein</fullName>
    </submittedName>
</protein>
<organism evidence="1 2">
    <name type="scientific">Ridgeia piscesae</name>
    <name type="common">Tubeworm</name>
    <dbReference type="NCBI Taxonomy" id="27915"/>
    <lineage>
        <taxon>Eukaryota</taxon>
        <taxon>Metazoa</taxon>
        <taxon>Spiralia</taxon>
        <taxon>Lophotrochozoa</taxon>
        <taxon>Annelida</taxon>
        <taxon>Polychaeta</taxon>
        <taxon>Sedentaria</taxon>
        <taxon>Canalipalpata</taxon>
        <taxon>Sabellida</taxon>
        <taxon>Siboglinidae</taxon>
        <taxon>Ridgeia</taxon>
    </lineage>
</organism>
<proteinExistence type="predicted"/>
<dbReference type="AlphaFoldDB" id="A0AAD9KHY8"/>
<keyword evidence="2" id="KW-1185">Reference proteome</keyword>
<dbReference type="GO" id="GO:0004748">
    <property type="term" value="F:ribonucleoside-diphosphate reductase activity, thioredoxin disulfide as acceptor"/>
    <property type="evidence" value="ECO:0007669"/>
    <property type="project" value="TreeGrafter"/>
</dbReference>
<dbReference type="GO" id="GO:0005829">
    <property type="term" value="C:cytosol"/>
    <property type="evidence" value="ECO:0007669"/>
    <property type="project" value="TreeGrafter"/>
</dbReference>
<sequence length="406" mass="45413">MAFVHRQSCEGVKSELDIFSVPPTVTSIERGQWMEHQPTASLDSGGPIEFLLPGSGDAYMDLANTYLFVRAKVTKPDGLNLDTDNAVGPVNNWLHSLFSQVDVYLNDTLVTPSTNTYPYRACIETALSYGADAKETQLTSQLWYKDTAGRMDSVALADDDTANVGFKNRRNYTTRSRVVEMMGRLHVDMFLQDRFLLNGVDVNIQLVRSKDAFALMAGGANHDYKVNIIDASVFARKATLTTAVQMAHINALDKGTAKYPLRPVDCKVYTIPQVAMSHTLENLFLGTLPKRLVLCCIDNDAFNWSYSKNPFHAKHNDINFLAVYVDGRQVPVLLHWQNFGNGYTFFGFDLTPDACDGSCFHLVKKSNLRVEIHFAATLTQTVNVVAYGEFEAVLEIDKNRNVIFDY</sequence>
<gene>
    <name evidence="1" type="ORF">NP493_1059g00035</name>
</gene>
<dbReference type="Proteomes" id="UP001209878">
    <property type="component" value="Unassembled WGS sequence"/>
</dbReference>
<reference evidence="1" key="1">
    <citation type="journal article" date="2023" name="Mol. Biol. Evol.">
        <title>Third-Generation Sequencing Reveals the Adaptive Role of the Epigenome in Three Deep-Sea Polychaetes.</title>
        <authorList>
            <person name="Perez M."/>
            <person name="Aroh O."/>
            <person name="Sun Y."/>
            <person name="Lan Y."/>
            <person name="Juniper S.K."/>
            <person name="Young C.R."/>
            <person name="Angers B."/>
            <person name="Qian P.Y."/>
        </authorList>
    </citation>
    <scope>NUCLEOTIDE SEQUENCE</scope>
    <source>
        <strain evidence="1">R07B-5</strain>
    </source>
</reference>